<dbReference type="Pfam" id="PF13936">
    <property type="entry name" value="HTH_38"/>
    <property type="match status" value="1"/>
</dbReference>
<dbReference type="InterPro" id="IPR025246">
    <property type="entry name" value="IS30-like_HTH"/>
</dbReference>
<dbReference type="InterPro" id="IPR036397">
    <property type="entry name" value="RNaseH_sf"/>
</dbReference>
<dbReference type="SUPFAM" id="SSF53098">
    <property type="entry name" value="Ribonuclease H-like"/>
    <property type="match status" value="1"/>
</dbReference>
<proteinExistence type="inferred from homology"/>
<dbReference type="Pfam" id="PF00665">
    <property type="entry name" value="rve"/>
    <property type="match status" value="1"/>
</dbReference>
<sequence>MLWQRWKDGESLSDIGRSLGKHAASIHAIVRPHGGIMPMIRKRSARVLTLAEREEISRGIHADVSIRQIAASLGRSPSTISREIARHGGLDKYRAALADASAWHRARRPKPCRLAVNAKLRRLVGRKLQLKWAPQQIAGWLKQQYPDDATMQVSHETIYRSLFIQARGVLKAELMKHLRTRRMMRRSKKASAKGQPRGQIIDVVSIRERPAEAEDRAVPGHWERDFLSGSNKTHIATLVERHSRFTILVKVKGKDTESVVSALSKQVRKLPAELSPSVTWDRGMELAQHKQFTVATDVQVYFCDPQSPWQRGTNENTNGLLRQYFPKGTSLAGYSQGDLNKIALQLNQRPRKTLGFMTPADKLNASMGVAITG</sequence>
<dbReference type="InterPro" id="IPR001584">
    <property type="entry name" value="Integrase_cat-core"/>
</dbReference>
<dbReference type="InterPro" id="IPR051917">
    <property type="entry name" value="Transposase-Integrase"/>
</dbReference>
<dbReference type="InterPro" id="IPR012337">
    <property type="entry name" value="RNaseH-like_sf"/>
</dbReference>
<reference evidence="7" key="1">
    <citation type="submission" date="2016-09" db="EMBL/GenBank/DDBJ databases">
        <title>The Complete Genome of Burkholderia sprentiae wsm5005.</title>
        <authorList>
            <person name="De Meyer S."/>
            <person name="Wang P."/>
            <person name="Terpolilli J."/>
        </authorList>
    </citation>
    <scope>NUCLEOTIDE SEQUENCE [LARGE SCALE GENOMIC DNA]</scope>
    <source>
        <strain evidence="7">WSM5005</strain>
    </source>
</reference>
<evidence type="ECO:0000256" key="5">
    <source>
        <dbReference type="ARBA" id="ARBA00023172"/>
    </source>
</evidence>
<keyword evidence="8" id="KW-1185">Reference proteome</keyword>
<keyword evidence="3" id="KW-0815">Transposition</keyword>
<organism evidence="7 8">
    <name type="scientific">Paraburkholderia sprentiae WSM5005</name>
    <dbReference type="NCBI Taxonomy" id="754502"/>
    <lineage>
        <taxon>Bacteria</taxon>
        <taxon>Pseudomonadati</taxon>
        <taxon>Pseudomonadota</taxon>
        <taxon>Betaproteobacteria</taxon>
        <taxon>Burkholderiales</taxon>
        <taxon>Burkholderiaceae</taxon>
        <taxon>Paraburkholderia</taxon>
    </lineage>
</organism>
<dbReference type="PROSITE" id="PS01043">
    <property type="entry name" value="TRANSPOSASE_IS30"/>
    <property type="match status" value="1"/>
</dbReference>
<evidence type="ECO:0000256" key="3">
    <source>
        <dbReference type="ARBA" id="ARBA00022578"/>
    </source>
</evidence>
<comment type="function">
    <text evidence="1">Required for the transposition of the insertion element.</text>
</comment>
<evidence type="ECO:0000256" key="2">
    <source>
        <dbReference type="ARBA" id="ARBA00006363"/>
    </source>
</evidence>
<dbReference type="NCBIfam" id="NF033563">
    <property type="entry name" value="transpos_IS30"/>
    <property type="match status" value="1"/>
</dbReference>
<dbReference type="InterPro" id="IPR001598">
    <property type="entry name" value="Transposase_IS30_CS"/>
</dbReference>
<dbReference type="Gene3D" id="3.30.420.10">
    <property type="entry name" value="Ribonuclease H-like superfamily/Ribonuclease H"/>
    <property type="match status" value="1"/>
</dbReference>
<dbReference type="PROSITE" id="PS50994">
    <property type="entry name" value="INTEGRASE"/>
    <property type="match status" value="1"/>
</dbReference>
<dbReference type="PANTHER" id="PTHR10948:SF23">
    <property type="entry name" value="TRANSPOSASE INSI FOR INSERTION SEQUENCE ELEMENT IS30A-RELATED"/>
    <property type="match status" value="1"/>
</dbReference>
<dbReference type="Proteomes" id="UP000179860">
    <property type="component" value="Chromosome 2"/>
</dbReference>
<feature type="domain" description="Integrase catalytic" evidence="6">
    <location>
        <begin position="206"/>
        <end position="367"/>
    </location>
</feature>
<name>A0A8F4KI92_9BURK</name>
<dbReference type="OrthoDB" id="9803231at2"/>
<evidence type="ECO:0000313" key="7">
    <source>
        <dbReference type="EMBL" id="QXE07210.1"/>
    </source>
</evidence>
<keyword evidence="4" id="KW-0238">DNA-binding</keyword>
<evidence type="ECO:0000313" key="8">
    <source>
        <dbReference type="Proteomes" id="UP000179860"/>
    </source>
</evidence>
<gene>
    <name evidence="7" type="ORF">BJG93_35830</name>
</gene>
<dbReference type="InterPro" id="IPR053392">
    <property type="entry name" value="Transposase_IS30-like"/>
</dbReference>
<dbReference type="GO" id="GO:0005829">
    <property type="term" value="C:cytosol"/>
    <property type="evidence" value="ECO:0007669"/>
    <property type="project" value="TreeGrafter"/>
</dbReference>
<dbReference type="GO" id="GO:0003677">
    <property type="term" value="F:DNA binding"/>
    <property type="evidence" value="ECO:0007669"/>
    <property type="project" value="UniProtKB-KW"/>
</dbReference>
<dbReference type="AlphaFoldDB" id="A0A8F4KI92"/>
<dbReference type="KEGG" id="pspw:BJG93_35830"/>
<protein>
    <submittedName>
        <fullName evidence="7">IS30 family transposase</fullName>
    </submittedName>
</protein>
<evidence type="ECO:0000259" key="6">
    <source>
        <dbReference type="PROSITE" id="PS50994"/>
    </source>
</evidence>
<accession>A0A8F4KI92</accession>
<comment type="similarity">
    <text evidence="2">Belongs to the transposase IS30 family.</text>
</comment>
<evidence type="ECO:0000256" key="1">
    <source>
        <dbReference type="ARBA" id="ARBA00002190"/>
    </source>
</evidence>
<dbReference type="EMBL" id="CP017562">
    <property type="protein sequence ID" value="QXE07210.1"/>
    <property type="molecule type" value="Genomic_DNA"/>
</dbReference>
<dbReference type="GO" id="GO:0004803">
    <property type="term" value="F:transposase activity"/>
    <property type="evidence" value="ECO:0007669"/>
    <property type="project" value="InterPro"/>
</dbReference>
<dbReference type="GO" id="GO:0006313">
    <property type="term" value="P:DNA transposition"/>
    <property type="evidence" value="ECO:0007669"/>
    <property type="project" value="InterPro"/>
</dbReference>
<dbReference type="PANTHER" id="PTHR10948">
    <property type="entry name" value="TRANSPOSASE"/>
    <property type="match status" value="1"/>
</dbReference>
<keyword evidence="5" id="KW-0233">DNA recombination</keyword>
<evidence type="ECO:0000256" key="4">
    <source>
        <dbReference type="ARBA" id="ARBA00023125"/>
    </source>
</evidence>
<dbReference type="GO" id="GO:0015074">
    <property type="term" value="P:DNA integration"/>
    <property type="evidence" value="ECO:0007669"/>
    <property type="project" value="InterPro"/>
</dbReference>